<dbReference type="VEuPathDB" id="VectorBase:CSON010973"/>
<dbReference type="SUPFAM" id="SSF47616">
    <property type="entry name" value="GST C-terminal domain-like"/>
    <property type="match status" value="2"/>
</dbReference>
<keyword evidence="4" id="KW-0808">Transferase</keyword>
<protein>
    <recommendedName>
        <fullName evidence="3">glutathione transferase</fullName>
        <ecNumber evidence="3">2.5.1.18</ecNumber>
    </recommendedName>
    <alternativeName>
        <fullName evidence="5">GST class-theta</fullName>
    </alternativeName>
</protein>
<evidence type="ECO:0000313" key="9">
    <source>
        <dbReference type="EMBL" id="SSX18833.1"/>
    </source>
</evidence>
<dbReference type="PROSITE" id="PS51354">
    <property type="entry name" value="GLUTAREDOXIN_2"/>
    <property type="match status" value="1"/>
</dbReference>
<dbReference type="GO" id="GO:0006749">
    <property type="term" value="P:glutathione metabolic process"/>
    <property type="evidence" value="ECO:0007669"/>
    <property type="project" value="TreeGrafter"/>
</dbReference>
<dbReference type="Pfam" id="PF02798">
    <property type="entry name" value="GST_N"/>
    <property type="match status" value="2"/>
</dbReference>
<dbReference type="SUPFAM" id="SSF52833">
    <property type="entry name" value="Thioredoxin-like"/>
    <property type="match status" value="2"/>
</dbReference>
<feature type="domain" description="GST N-terminal" evidence="7">
    <location>
        <begin position="2"/>
        <end position="83"/>
    </location>
</feature>
<dbReference type="GO" id="GO:0004364">
    <property type="term" value="F:glutathione transferase activity"/>
    <property type="evidence" value="ECO:0007669"/>
    <property type="project" value="UniProtKB-EC"/>
</dbReference>
<dbReference type="Gene3D" id="3.40.30.10">
    <property type="entry name" value="Glutaredoxin"/>
    <property type="match status" value="2"/>
</dbReference>
<evidence type="ECO:0000259" key="7">
    <source>
        <dbReference type="PROSITE" id="PS50404"/>
    </source>
</evidence>
<comment type="catalytic activity">
    <reaction evidence="6">
        <text>RX + glutathione = an S-substituted glutathione + a halide anion + H(+)</text>
        <dbReference type="Rhea" id="RHEA:16437"/>
        <dbReference type="ChEBI" id="CHEBI:15378"/>
        <dbReference type="ChEBI" id="CHEBI:16042"/>
        <dbReference type="ChEBI" id="CHEBI:17792"/>
        <dbReference type="ChEBI" id="CHEBI:57925"/>
        <dbReference type="ChEBI" id="CHEBI:90779"/>
        <dbReference type="EC" id="2.5.1.18"/>
    </reaction>
</comment>
<name>A0A336LQC1_CULSO</name>
<dbReference type="EMBL" id="UFQT01000045">
    <property type="protein sequence ID" value="SSX18833.1"/>
    <property type="molecule type" value="Genomic_DNA"/>
</dbReference>
<dbReference type="PANTHER" id="PTHR43969:SF9">
    <property type="entry name" value="GLUTATHIONE S TRANSFERASE D10, ISOFORM A-RELATED"/>
    <property type="match status" value="1"/>
</dbReference>
<evidence type="ECO:0000256" key="3">
    <source>
        <dbReference type="ARBA" id="ARBA00012452"/>
    </source>
</evidence>
<dbReference type="CDD" id="cd03045">
    <property type="entry name" value="GST_N_Delta_Epsilon"/>
    <property type="match status" value="1"/>
</dbReference>
<dbReference type="SFLD" id="SFLDG01153">
    <property type="entry name" value="Main.4:_Theta-like"/>
    <property type="match status" value="2"/>
</dbReference>
<dbReference type="InterPro" id="IPR036282">
    <property type="entry name" value="Glutathione-S-Trfase_C_sf"/>
</dbReference>
<feature type="domain" description="GST C-terminal" evidence="8">
    <location>
        <begin position="89"/>
        <end position="213"/>
    </location>
</feature>
<dbReference type="CDD" id="cd03177">
    <property type="entry name" value="GST_C_Delta_Epsilon"/>
    <property type="match status" value="2"/>
</dbReference>
<dbReference type="Gene3D" id="1.20.1050.10">
    <property type="match status" value="2"/>
</dbReference>
<dbReference type="PANTHER" id="PTHR43969">
    <property type="entry name" value="GLUTATHIONE S TRANSFERASE D10, ISOFORM A-RELATED"/>
    <property type="match status" value="1"/>
</dbReference>
<evidence type="ECO:0000256" key="6">
    <source>
        <dbReference type="ARBA" id="ARBA00047960"/>
    </source>
</evidence>
<sequence length="478" mass="54229">MAPIVIYHNEYSPLSSSVVLLAKYLKVDFEVKKIDLLAKEQLQDWYIKLNPQHTVPTLVDNGFVVTESKAILAYLANISPKGSSLYPTDPKKRSVVDSRLYFEATTLFPRGAQLGRPVIYDGKTEFDQKAVDNVLEALGWLNDMLKGKRFVAGDELSIADFAFVCNVLNFYNLNAPMDRFPEIKRWFQQFKSFDGFEEVNQGSKGLAQILKKFLSPSLMNFDSTLARLSSVSDFISNQFYLIRTNKFQLGFDFASSKSYSKMAPITIYHNEMSPLSRSVIFLAKYLKINIEIKRIDLVAKEQLQDWYIKINPQHSVPTLVDNGFILTESKAILGYLINSVPNGASLYSTDKKKRALIDSRLYFDATTLFPRSGVLVRSVMTGATEFDATIKQNILEALGYLNGFLKGNKWVTGSDLTIADFALFSTVAMYFYLNAPMDQYPEIKRWYEQFKSFDGYQDNVQGAQGLANFLKSKVTKGF</sequence>
<dbReference type="InterPro" id="IPR040079">
    <property type="entry name" value="Glutathione_S-Trfase"/>
</dbReference>
<dbReference type="AlphaFoldDB" id="A0A336LQC1"/>
<evidence type="ECO:0000256" key="1">
    <source>
        <dbReference type="ARBA" id="ARBA00009899"/>
    </source>
</evidence>
<accession>A0A336LQC1</accession>
<dbReference type="Pfam" id="PF00043">
    <property type="entry name" value="GST_C"/>
    <property type="match status" value="2"/>
</dbReference>
<dbReference type="SFLD" id="SFLDG00358">
    <property type="entry name" value="Main_(cytGST)"/>
    <property type="match status" value="2"/>
</dbReference>
<dbReference type="FunFam" id="1.20.1050.10:FF:000007">
    <property type="entry name" value="Glutathione S-transferase 1-1"/>
    <property type="match status" value="2"/>
</dbReference>
<comment type="subunit">
    <text evidence="2">Homodimer.</text>
</comment>
<dbReference type="SFLD" id="SFLDS00019">
    <property type="entry name" value="Glutathione_Transferase_(cytos"/>
    <property type="match status" value="2"/>
</dbReference>
<dbReference type="PROSITE" id="PS50405">
    <property type="entry name" value="GST_CTER"/>
    <property type="match status" value="2"/>
</dbReference>
<dbReference type="PROSITE" id="PS50404">
    <property type="entry name" value="GST_NTER"/>
    <property type="match status" value="2"/>
</dbReference>
<evidence type="ECO:0000259" key="8">
    <source>
        <dbReference type="PROSITE" id="PS50405"/>
    </source>
</evidence>
<proteinExistence type="inferred from homology"/>
<dbReference type="InterPro" id="IPR004046">
    <property type="entry name" value="GST_C"/>
</dbReference>
<dbReference type="FunFam" id="3.40.30.10:FF:000034">
    <property type="entry name" value="glutathione S-transferase 1"/>
    <property type="match status" value="2"/>
</dbReference>
<feature type="domain" description="GST C-terminal" evidence="8">
    <location>
        <begin position="350"/>
        <end position="474"/>
    </location>
</feature>
<evidence type="ECO:0000256" key="2">
    <source>
        <dbReference type="ARBA" id="ARBA00011738"/>
    </source>
</evidence>
<evidence type="ECO:0000256" key="5">
    <source>
        <dbReference type="ARBA" id="ARBA00041523"/>
    </source>
</evidence>
<dbReference type="InterPro" id="IPR004045">
    <property type="entry name" value="Glutathione_S-Trfase_N"/>
</dbReference>
<gene>
    <name evidence="9" type="primary">CSON010973</name>
</gene>
<feature type="domain" description="GST N-terminal" evidence="7">
    <location>
        <begin position="263"/>
        <end position="344"/>
    </location>
</feature>
<dbReference type="InterPro" id="IPR036249">
    <property type="entry name" value="Thioredoxin-like_sf"/>
</dbReference>
<dbReference type="EC" id="2.5.1.18" evidence="3"/>
<comment type="similarity">
    <text evidence="1">Belongs to the GST superfamily. Theta family.</text>
</comment>
<evidence type="ECO:0000256" key="4">
    <source>
        <dbReference type="ARBA" id="ARBA00022679"/>
    </source>
</evidence>
<organism evidence="9">
    <name type="scientific">Culicoides sonorensis</name>
    <name type="common">Biting midge</name>
    <dbReference type="NCBI Taxonomy" id="179676"/>
    <lineage>
        <taxon>Eukaryota</taxon>
        <taxon>Metazoa</taxon>
        <taxon>Ecdysozoa</taxon>
        <taxon>Arthropoda</taxon>
        <taxon>Hexapoda</taxon>
        <taxon>Insecta</taxon>
        <taxon>Pterygota</taxon>
        <taxon>Neoptera</taxon>
        <taxon>Endopterygota</taxon>
        <taxon>Diptera</taxon>
        <taxon>Nematocera</taxon>
        <taxon>Chironomoidea</taxon>
        <taxon>Ceratopogonidae</taxon>
        <taxon>Ceratopogoninae</taxon>
        <taxon>Culicoides</taxon>
        <taxon>Monoculicoides</taxon>
    </lineage>
</organism>
<reference evidence="9" key="1">
    <citation type="submission" date="2018-07" db="EMBL/GenBank/DDBJ databases">
        <authorList>
            <person name="Quirk P.G."/>
            <person name="Krulwich T.A."/>
        </authorList>
    </citation>
    <scope>NUCLEOTIDE SEQUENCE</scope>
</reference>
<dbReference type="InterPro" id="IPR010987">
    <property type="entry name" value="Glutathione-S-Trfase_C-like"/>
</dbReference>